<dbReference type="PANTHER" id="PTHR24304">
    <property type="entry name" value="CYTOCHROME P450 FAMILY 7"/>
    <property type="match status" value="1"/>
</dbReference>
<sequence length="420" mass="48784">MREMIALFNQSDLWREICTFCLILKDNYIKQLTVCVVLCTIFCIYLRRVKLKLNSPPCCRGWIPFLGCALDFGKSPLTFIGQKKDEHGPLFSVYVAGQTLHILTDQTMYQVFFESPCLDFELTVFDAITKAGLINKDKFIERHSKLYHAVKGTLSPLRLDDVTGAICGKFRKQFDQNYLQFIEQFECFDENFELGVQLPSIFIRKWTQARNSLLKRMSEKFFKSTHKDNMIVFWAIARILTDERVKQKLYQELNELRSEKPNNDFDLSFEDLKQLPYLRCCVQEALRLQSEGIVGRKIVKDINLLGYDLQKGDLLVLCPYWAHRNEQFFPDPEAFKPERWEGVSFARMSYRQGFIAFGGGRSQCPGRYFAHSVMQKFVASFLLQFHCTPHTPVPAASMMHLVGVQHPTSDFIVSCSKRNL</sequence>
<evidence type="ECO:0000313" key="6">
    <source>
        <dbReference type="EMBL" id="WAR08097.1"/>
    </source>
</evidence>
<protein>
    <submittedName>
        <fullName evidence="6">CP39A-like protein</fullName>
    </submittedName>
</protein>
<keyword evidence="5" id="KW-0443">Lipid metabolism</keyword>
<keyword evidence="7" id="KW-1185">Reference proteome</keyword>
<dbReference type="InterPro" id="IPR002403">
    <property type="entry name" value="Cyt_P450_E_grp-IV"/>
</dbReference>
<proteinExistence type="inferred from homology"/>
<evidence type="ECO:0000313" key="7">
    <source>
        <dbReference type="Proteomes" id="UP001164746"/>
    </source>
</evidence>
<keyword evidence="3" id="KW-0479">Metal-binding</keyword>
<dbReference type="PRINTS" id="PR00465">
    <property type="entry name" value="EP450IV"/>
</dbReference>
<evidence type="ECO:0000256" key="2">
    <source>
        <dbReference type="ARBA" id="ARBA00022617"/>
    </source>
</evidence>
<evidence type="ECO:0000256" key="3">
    <source>
        <dbReference type="ARBA" id="ARBA00022723"/>
    </source>
</evidence>
<dbReference type="Pfam" id="PF00067">
    <property type="entry name" value="p450"/>
    <property type="match status" value="1"/>
</dbReference>
<dbReference type="Gene3D" id="1.10.630.10">
    <property type="entry name" value="Cytochrome P450"/>
    <property type="match status" value="2"/>
</dbReference>
<gene>
    <name evidence="6" type="ORF">MAR_018055</name>
</gene>
<keyword evidence="5" id="KW-0753">Steroid metabolism</keyword>
<evidence type="ECO:0000256" key="4">
    <source>
        <dbReference type="ARBA" id="ARBA00023004"/>
    </source>
</evidence>
<reference evidence="6" key="1">
    <citation type="submission" date="2022-11" db="EMBL/GenBank/DDBJ databases">
        <title>Centuries of genome instability and evolution in soft-shell clam transmissible cancer (bioRxiv).</title>
        <authorList>
            <person name="Hart S.F.M."/>
            <person name="Yonemitsu M.A."/>
            <person name="Giersch R.M."/>
            <person name="Beal B.F."/>
            <person name="Arriagada G."/>
            <person name="Davis B.W."/>
            <person name="Ostrander E.A."/>
            <person name="Goff S.P."/>
            <person name="Metzger M.J."/>
        </authorList>
    </citation>
    <scope>NUCLEOTIDE SEQUENCE</scope>
    <source>
        <strain evidence="6">MELC-2E11</strain>
        <tissue evidence="6">Siphon/mantle</tissue>
    </source>
</reference>
<organism evidence="6 7">
    <name type="scientific">Mya arenaria</name>
    <name type="common">Soft-shell clam</name>
    <dbReference type="NCBI Taxonomy" id="6604"/>
    <lineage>
        <taxon>Eukaryota</taxon>
        <taxon>Metazoa</taxon>
        <taxon>Spiralia</taxon>
        <taxon>Lophotrochozoa</taxon>
        <taxon>Mollusca</taxon>
        <taxon>Bivalvia</taxon>
        <taxon>Autobranchia</taxon>
        <taxon>Heteroconchia</taxon>
        <taxon>Euheterodonta</taxon>
        <taxon>Imparidentia</taxon>
        <taxon>Neoheterodontei</taxon>
        <taxon>Myida</taxon>
        <taxon>Myoidea</taxon>
        <taxon>Myidae</taxon>
        <taxon>Mya</taxon>
    </lineage>
</organism>
<dbReference type="Proteomes" id="UP001164746">
    <property type="component" value="Chromosome 6"/>
</dbReference>
<comment type="similarity">
    <text evidence="1">Belongs to the cytochrome P450 family.</text>
</comment>
<accession>A0ABY7EGV6</accession>
<dbReference type="SUPFAM" id="SSF48264">
    <property type="entry name" value="Cytochrome P450"/>
    <property type="match status" value="1"/>
</dbReference>
<evidence type="ECO:0000256" key="1">
    <source>
        <dbReference type="ARBA" id="ARBA00010617"/>
    </source>
</evidence>
<dbReference type="PANTHER" id="PTHR24304:SF2">
    <property type="entry name" value="24-HYDROXYCHOLESTEROL 7-ALPHA-HYDROXYLASE"/>
    <property type="match status" value="1"/>
</dbReference>
<dbReference type="InterPro" id="IPR050529">
    <property type="entry name" value="CYP450_sterol_14alpha_dmase"/>
</dbReference>
<keyword evidence="2" id="KW-0349">Heme</keyword>
<name>A0ABY7EGV6_MYAAR</name>
<evidence type="ECO:0000256" key="5">
    <source>
        <dbReference type="ARBA" id="ARBA00023221"/>
    </source>
</evidence>
<dbReference type="EMBL" id="CP111017">
    <property type="protein sequence ID" value="WAR08097.1"/>
    <property type="molecule type" value="Genomic_DNA"/>
</dbReference>
<dbReference type="InterPro" id="IPR036396">
    <property type="entry name" value="Cyt_P450_sf"/>
</dbReference>
<keyword evidence="4" id="KW-0408">Iron</keyword>
<dbReference type="InterPro" id="IPR001128">
    <property type="entry name" value="Cyt_P450"/>
</dbReference>